<organism evidence="1 2">
    <name type="scientific">Hypoxylon rubiginosum</name>
    <dbReference type="NCBI Taxonomy" id="110542"/>
    <lineage>
        <taxon>Eukaryota</taxon>
        <taxon>Fungi</taxon>
        <taxon>Dikarya</taxon>
        <taxon>Ascomycota</taxon>
        <taxon>Pezizomycotina</taxon>
        <taxon>Sordariomycetes</taxon>
        <taxon>Xylariomycetidae</taxon>
        <taxon>Xylariales</taxon>
        <taxon>Hypoxylaceae</taxon>
        <taxon>Hypoxylon</taxon>
    </lineage>
</organism>
<comment type="caution">
    <text evidence="1">The sequence shown here is derived from an EMBL/GenBank/DDBJ whole genome shotgun (WGS) entry which is preliminary data.</text>
</comment>
<dbReference type="Proteomes" id="UP001497700">
    <property type="component" value="Unassembled WGS sequence"/>
</dbReference>
<reference evidence="1 2" key="1">
    <citation type="journal article" date="2022" name="New Phytol.">
        <title>Ecological generalism drives hyperdiversity of secondary metabolite gene clusters in xylarialean endophytes.</title>
        <authorList>
            <person name="Franco M.E.E."/>
            <person name="Wisecaver J.H."/>
            <person name="Arnold A.E."/>
            <person name="Ju Y.M."/>
            <person name="Slot J.C."/>
            <person name="Ahrendt S."/>
            <person name="Moore L.P."/>
            <person name="Eastman K.E."/>
            <person name="Scott K."/>
            <person name="Konkel Z."/>
            <person name="Mondo S.J."/>
            <person name="Kuo A."/>
            <person name="Hayes R.D."/>
            <person name="Haridas S."/>
            <person name="Andreopoulos B."/>
            <person name="Riley R."/>
            <person name="LaButti K."/>
            <person name="Pangilinan J."/>
            <person name="Lipzen A."/>
            <person name="Amirebrahimi M."/>
            <person name="Yan J."/>
            <person name="Adam C."/>
            <person name="Keymanesh K."/>
            <person name="Ng V."/>
            <person name="Louie K."/>
            <person name="Northen T."/>
            <person name="Drula E."/>
            <person name="Henrissat B."/>
            <person name="Hsieh H.M."/>
            <person name="Youens-Clark K."/>
            <person name="Lutzoni F."/>
            <person name="Miadlikowska J."/>
            <person name="Eastwood D.C."/>
            <person name="Hamelin R.C."/>
            <person name="Grigoriev I.V."/>
            <person name="U'Ren J.M."/>
        </authorList>
    </citation>
    <scope>NUCLEOTIDE SEQUENCE [LARGE SCALE GENOMIC DNA]</scope>
    <source>
        <strain evidence="1 2">CBS 119005</strain>
    </source>
</reference>
<evidence type="ECO:0000313" key="2">
    <source>
        <dbReference type="Proteomes" id="UP001497700"/>
    </source>
</evidence>
<sequence>MPAFFNPARNSRHRTACFALYRALLQQAPRIRLPDDLATAWGPVNPIKHLIRRTFLRNRNDTSPRLVFPALKAGYQILALLRSAATHSSSSPSSVPTPNADYASVVSFLRARLDERDRSLEAKKLHPPNSRNPPKPTSAPRPGAVPLLVNVTPAPTRQNPDPKPVYATPSRPRPLSELGGTGRRKIPRLDMASDYPFLRLAKPQSPVLNRVLTQKIRKRVARTGSVKYLYDEVLPDGELEDDWDRSVAALMEAQQQQQQQRGPRTWEEEGGAADARRRADGGEAQAIRRELRTGNTFRQTVFEHGVMHVQHVLSRERADSVARADAMRRLIEEETALAEQERAQRAAERRRRWEDKMLGLHGEKWRELFPGLKESEGSNLGRLQSRPQRIR</sequence>
<keyword evidence="2" id="KW-1185">Reference proteome</keyword>
<protein>
    <submittedName>
        <fullName evidence="1">Uncharacterized protein</fullName>
    </submittedName>
</protein>
<name>A0ACB9Z359_9PEZI</name>
<gene>
    <name evidence="1" type="ORF">F4820DRAFT_271436</name>
</gene>
<accession>A0ACB9Z359</accession>
<evidence type="ECO:0000313" key="1">
    <source>
        <dbReference type="EMBL" id="KAI4865966.1"/>
    </source>
</evidence>
<proteinExistence type="predicted"/>
<dbReference type="EMBL" id="MU393464">
    <property type="protein sequence ID" value="KAI4865966.1"/>
    <property type="molecule type" value="Genomic_DNA"/>
</dbReference>